<dbReference type="RefSeq" id="WP_318786581.1">
    <property type="nucleotide sequence ID" value="NZ_JAWDKC010000033.1"/>
</dbReference>
<comment type="pathway">
    <text evidence="5">Cofactor biosynthesis; nicotinate biosynthesis; nicotinate from nicotinamide: step 1/1.</text>
</comment>
<dbReference type="PANTHER" id="PTHR11080:SF2">
    <property type="entry name" value="LD05707P"/>
    <property type="match status" value="1"/>
</dbReference>
<protein>
    <recommendedName>
        <fullName evidence="6">nicotinamidase</fullName>
        <ecNumber evidence="6">3.5.1.19</ecNumber>
    </recommendedName>
    <alternativeName>
        <fullName evidence="7">Nicotinamide deamidase</fullName>
    </alternativeName>
</protein>
<keyword evidence="2" id="KW-0662">Pyridine nucleotide biosynthesis</keyword>
<evidence type="ECO:0000256" key="7">
    <source>
        <dbReference type="ARBA" id="ARBA00043224"/>
    </source>
</evidence>
<evidence type="ECO:0000313" key="10">
    <source>
        <dbReference type="Proteomes" id="UP001272052"/>
    </source>
</evidence>
<evidence type="ECO:0000256" key="6">
    <source>
        <dbReference type="ARBA" id="ARBA00039017"/>
    </source>
</evidence>
<sequence>MNKVLVVIDSQNDFIDGALGTAEARAAVSKIVDKIYAEGDKGTEIFTTQDTHYADYLNTQEGRSLPIEHTIDGTYGHELNSQIKTAVTKYGAKNFKKETFGSVELAQYLQAQNRENPIDEIELIGLDTDICVISNALLFKAFLPETIIKVDAACCAGVTPESHERALQSMEVCQIIVIR</sequence>
<comment type="caution">
    <text evidence="9">The sequence shown here is derived from an EMBL/GenBank/DDBJ whole genome shotgun (WGS) entry which is preliminary data.</text>
</comment>
<dbReference type="InterPro" id="IPR052347">
    <property type="entry name" value="Isochorismatase_Nicotinamidase"/>
</dbReference>
<reference evidence="9 10" key="1">
    <citation type="submission" date="2023-06" db="EMBL/GenBank/DDBJ databases">
        <title>Genome sequence of Methanimicrococcus sp. At1.</title>
        <authorList>
            <person name="Protasov E."/>
            <person name="Platt K."/>
            <person name="Poehlein A."/>
            <person name="Daniel R."/>
            <person name="Brune A."/>
        </authorList>
    </citation>
    <scope>NUCLEOTIDE SEQUENCE [LARGE SCALE GENOMIC DNA]</scope>
    <source>
        <strain evidence="9 10">At1</strain>
    </source>
</reference>
<gene>
    <name evidence="9" type="ORF">MmiAt1_17590</name>
</gene>
<organism evidence="9 10">
    <name type="scientific">Methanimicrococcus hacksteinii</name>
    <dbReference type="NCBI Taxonomy" id="3028293"/>
    <lineage>
        <taxon>Archaea</taxon>
        <taxon>Methanobacteriati</taxon>
        <taxon>Methanobacteriota</taxon>
        <taxon>Stenosarchaea group</taxon>
        <taxon>Methanomicrobia</taxon>
        <taxon>Methanosarcinales</taxon>
        <taxon>Methanosarcinaceae</taxon>
        <taxon>Methanimicrococcus</taxon>
    </lineage>
</organism>
<evidence type="ECO:0000256" key="1">
    <source>
        <dbReference type="ARBA" id="ARBA00006336"/>
    </source>
</evidence>
<dbReference type="Gene3D" id="3.40.50.850">
    <property type="entry name" value="Isochorismatase-like"/>
    <property type="match status" value="1"/>
</dbReference>
<keyword evidence="3" id="KW-0479">Metal-binding</keyword>
<keyword evidence="10" id="KW-1185">Reference proteome</keyword>
<dbReference type="EMBL" id="JAWDKC010000033">
    <property type="protein sequence ID" value="MDV0446142.1"/>
    <property type="molecule type" value="Genomic_DNA"/>
</dbReference>
<dbReference type="InterPro" id="IPR036380">
    <property type="entry name" value="Isochorismatase-like_sf"/>
</dbReference>
<evidence type="ECO:0000256" key="2">
    <source>
        <dbReference type="ARBA" id="ARBA00022642"/>
    </source>
</evidence>
<proteinExistence type="inferred from homology"/>
<dbReference type="CDD" id="cd00431">
    <property type="entry name" value="cysteine_hydrolases"/>
    <property type="match status" value="1"/>
</dbReference>
<dbReference type="SUPFAM" id="SSF52499">
    <property type="entry name" value="Isochorismatase-like hydrolases"/>
    <property type="match status" value="1"/>
</dbReference>
<dbReference type="InterPro" id="IPR000868">
    <property type="entry name" value="Isochorismatase-like_dom"/>
</dbReference>
<dbReference type="Pfam" id="PF00857">
    <property type="entry name" value="Isochorismatase"/>
    <property type="match status" value="1"/>
</dbReference>
<name>A0ABU3VRW2_9EURY</name>
<evidence type="ECO:0000259" key="8">
    <source>
        <dbReference type="Pfam" id="PF00857"/>
    </source>
</evidence>
<evidence type="ECO:0000256" key="5">
    <source>
        <dbReference type="ARBA" id="ARBA00037900"/>
    </source>
</evidence>
<dbReference type="PANTHER" id="PTHR11080">
    <property type="entry name" value="PYRAZINAMIDASE/NICOTINAMIDASE"/>
    <property type="match status" value="1"/>
</dbReference>
<evidence type="ECO:0000313" key="9">
    <source>
        <dbReference type="EMBL" id="MDV0446142.1"/>
    </source>
</evidence>
<evidence type="ECO:0000256" key="4">
    <source>
        <dbReference type="ARBA" id="ARBA00022801"/>
    </source>
</evidence>
<comment type="similarity">
    <text evidence="1">Belongs to the isochorismatase family.</text>
</comment>
<accession>A0ABU3VRW2</accession>
<dbReference type="Proteomes" id="UP001272052">
    <property type="component" value="Unassembled WGS sequence"/>
</dbReference>
<dbReference type="EC" id="3.5.1.19" evidence="6"/>
<keyword evidence="4" id="KW-0378">Hydrolase</keyword>
<feature type="domain" description="Isochorismatase-like" evidence="8">
    <location>
        <begin position="4"/>
        <end position="176"/>
    </location>
</feature>
<evidence type="ECO:0000256" key="3">
    <source>
        <dbReference type="ARBA" id="ARBA00022723"/>
    </source>
</evidence>